<protein>
    <submittedName>
        <fullName evidence="1">Uncharacterized protein</fullName>
    </submittedName>
</protein>
<sequence length="70" mass="8288">MNRYEKQNAASRIDGYYNPRPHEAVLEKHREAFDRAKAETLKNIRNALEQTEALTFEEFFAERKKGLCSR</sequence>
<dbReference type="KEGG" id="mech:Q9L42_021255"/>
<geneLocation type="plasmid" evidence="1 2">
    <name>unnamed2</name>
</geneLocation>
<keyword evidence="2" id="KW-1185">Reference proteome</keyword>
<name>A0AAU7P1X4_9GAMM</name>
<gene>
    <name evidence="1" type="ORF">Q9L42_021255</name>
</gene>
<dbReference type="EMBL" id="CP157744">
    <property type="protein sequence ID" value="XBS22836.1"/>
    <property type="molecule type" value="Genomic_DNA"/>
</dbReference>
<evidence type="ECO:0000313" key="2">
    <source>
        <dbReference type="Proteomes" id="UP001225378"/>
    </source>
</evidence>
<dbReference type="AlphaFoldDB" id="A0AAU7P1X4"/>
<accession>A0AAU7P1X4</accession>
<organism evidence="1 2">
    <name type="scientific">Methylomarinum roseum</name>
    <dbReference type="NCBI Taxonomy" id="3067653"/>
    <lineage>
        <taxon>Bacteria</taxon>
        <taxon>Pseudomonadati</taxon>
        <taxon>Pseudomonadota</taxon>
        <taxon>Gammaproteobacteria</taxon>
        <taxon>Methylococcales</taxon>
        <taxon>Methylococcaceae</taxon>
        <taxon>Methylomarinum</taxon>
    </lineage>
</organism>
<reference evidence="1 2" key="1">
    <citation type="journal article" date="2024" name="Microbiology">
        <title>Methylomarinum rosea sp. nov., a novel halophilic methanotrophic bacterium from the hypersaline Lake Elton.</title>
        <authorList>
            <person name="Suleimanov R.Z."/>
            <person name="Oshkin I.Y."/>
            <person name="Danilova O.V."/>
            <person name="Suzina N.E."/>
            <person name="Dedysh S.N."/>
        </authorList>
    </citation>
    <scope>NUCLEOTIDE SEQUENCE [LARGE SCALE GENOMIC DNA]</scope>
    <source>
        <strain evidence="1 2">Ch1-1</strain>
        <plasmid evidence="2">unnamed2</plasmid>
    </source>
</reference>
<dbReference type="RefSeq" id="WP_305910439.1">
    <property type="nucleotide sequence ID" value="NZ_CP157744.1"/>
</dbReference>
<dbReference type="Proteomes" id="UP001225378">
    <property type="component" value="Plasmid unnamed2"/>
</dbReference>
<proteinExistence type="predicted"/>
<evidence type="ECO:0000313" key="1">
    <source>
        <dbReference type="EMBL" id="XBS22836.1"/>
    </source>
</evidence>
<keyword evidence="1" id="KW-0614">Plasmid</keyword>